<dbReference type="AlphaFoldDB" id="A0A8J6HIH7"/>
<feature type="region of interest" description="Disordered" evidence="1">
    <location>
        <begin position="1"/>
        <end position="42"/>
    </location>
</feature>
<accession>A0A8J6HIH7</accession>
<sequence>MSSRRRSRSRERSKNANTASKLRMDTKPQTPRITDPSLPAGRRREIDTVMKKARASPNSNAYWDKKLLEVEAKDPNRYMAPQRLQVPVHGRLVVAVVGAAQPVSVCDRAPFAASEIAGGATLAPFPSRSQIAPFAAAASFSCWSQVAAASFAARLQPIAGRSAVASARSAFPPRQAPLAAATQSLRLRTPVGVGQLDQQLLGRLLLGVLAEEPQTSSVEVPLVLGAPLPRQDPDEDDVADVEIESPSEATIAVPISTEKDAETDDAAARPQAPETELIGQADGSEEATTASQAEGTDRRVKRKRFQVLLTRIKKERTKKRTGSPGESSGSEDSDTSSTSPIVATTRLTLSERFGKIAQWSADRERRDIENMRITKTGGDLKVMIEGEDFIYGSPPRRYSLSPVPAGHYPDELLSSGPSRLAAWDDVRVRYQYYKDLGYLRDLTLEDYVKWEEWWYKYQDWLTNERHYEHWLSTQRRRRKRIPATQRLN</sequence>
<gene>
    <name evidence="2" type="ORF">GEV33_007885</name>
</gene>
<dbReference type="PANTHER" id="PTHR46940">
    <property type="entry name" value="NKAP DOMAIN-CONTAINING 1"/>
    <property type="match status" value="1"/>
</dbReference>
<name>A0A8J6HIH7_TENMO</name>
<dbReference type="Proteomes" id="UP000719412">
    <property type="component" value="Unassembled WGS sequence"/>
</dbReference>
<reference evidence="2" key="1">
    <citation type="journal article" date="2020" name="J Insects Food Feed">
        <title>The yellow mealworm (Tenebrio molitor) genome: a resource for the emerging insects as food and feed industry.</title>
        <authorList>
            <person name="Eriksson T."/>
            <person name="Andere A."/>
            <person name="Kelstrup H."/>
            <person name="Emery V."/>
            <person name="Picard C."/>
        </authorList>
    </citation>
    <scope>NUCLEOTIDE SEQUENCE</scope>
    <source>
        <strain evidence="2">Stoneville</strain>
        <tissue evidence="2">Whole head</tissue>
    </source>
</reference>
<keyword evidence="3" id="KW-1185">Reference proteome</keyword>
<proteinExistence type="predicted"/>
<feature type="compositionally biased region" description="Basic residues" evidence="1">
    <location>
        <begin position="1"/>
        <end position="11"/>
    </location>
</feature>
<protein>
    <submittedName>
        <fullName evidence="2">Uncharacterized protein</fullName>
    </submittedName>
</protein>
<feature type="region of interest" description="Disordered" evidence="1">
    <location>
        <begin position="313"/>
        <end position="343"/>
    </location>
</feature>
<dbReference type="PANTHER" id="PTHR46940:SF1">
    <property type="entry name" value="NKAP DOMAIN CONTAINING 1"/>
    <property type="match status" value="1"/>
</dbReference>
<evidence type="ECO:0000313" key="2">
    <source>
        <dbReference type="EMBL" id="KAH0814907.1"/>
    </source>
</evidence>
<reference evidence="2" key="2">
    <citation type="submission" date="2021-08" db="EMBL/GenBank/DDBJ databases">
        <authorList>
            <person name="Eriksson T."/>
        </authorList>
    </citation>
    <scope>NUCLEOTIDE SEQUENCE</scope>
    <source>
        <strain evidence="2">Stoneville</strain>
        <tissue evidence="2">Whole head</tissue>
    </source>
</reference>
<feature type="compositionally biased region" description="Acidic residues" evidence="1">
    <location>
        <begin position="233"/>
        <end position="245"/>
    </location>
</feature>
<dbReference type="EMBL" id="JABDTM020023796">
    <property type="protein sequence ID" value="KAH0814907.1"/>
    <property type="molecule type" value="Genomic_DNA"/>
</dbReference>
<feature type="region of interest" description="Disordered" evidence="1">
    <location>
        <begin position="223"/>
        <end position="300"/>
    </location>
</feature>
<organism evidence="2 3">
    <name type="scientific">Tenebrio molitor</name>
    <name type="common">Yellow mealworm beetle</name>
    <dbReference type="NCBI Taxonomy" id="7067"/>
    <lineage>
        <taxon>Eukaryota</taxon>
        <taxon>Metazoa</taxon>
        <taxon>Ecdysozoa</taxon>
        <taxon>Arthropoda</taxon>
        <taxon>Hexapoda</taxon>
        <taxon>Insecta</taxon>
        <taxon>Pterygota</taxon>
        <taxon>Neoptera</taxon>
        <taxon>Endopterygota</taxon>
        <taxon>Coleoptera</taxon>
        <taxon>Polyphaga</taxon>
        <taxon>Cucujiformia</taxon>
        <taxon>Tenebrionidae</taxon>
        <taxon>Tenebrio</taxon>
    </lineage>
</organism>
<evidence type="ECO:0000256" key="1">
    <source>
        <dbReference type="SAM" id="MobiDB-lite"/>
    </source>
</evidence>
<dbReference type="InterPro" id="IPR043407">
    <property type="entry name" value="Nkap_D1"/>
</dbReference>
<comment type="caution">
    <text evidence="2">The sequence shown here is derived from an EMBL/GenBank/DDBJ whole genome shotgun (WGS) entry which is preliminary data.</text>
</comment>
<evidence type="ECO:0000313" key="3">
    <source>
        <dbReference type="Proteomes" id="UP000719412"/>
    </source>
</evidence>